<dbReference type="GO" id="GO:0045121">
    <property type="term" value="C:membrane raft"/>
    <property type="evidence" value="ECO:0007669"/>
    <property type="project" value="TreeGrafter"/>
</dbReference>
<dbReference type="OrthoDB" id="8441611at2759"/>
<dbReference type="SMART" id="SM00408">
    <property type="entry name" value="IGc2"/>
    <property type="match status" value="2"/>
</dbReference>
<dbReference type="InterPro" id="IPR003599">
    <property type="entry name" value="Ig_sub"/>
</dbReference>
<dbReference type="InterPro" id="IPR013106">
    <property type="entry name" value="Ig_V-set"/>
</dbReference>
<keyword evidence="1" id="KW-1133">Transmembrane helix</keyword>
<evidence type="ECO:0000313" key="3">
    <source>
        <dbReference type="Proteomes" id="UP000515145"/>
    </source>
</evidence>
<dbReference type="GO" id="GO:0070374">
    <property type="term" value="P:positive regulation of ERK1 and ERK2 cascade"/>
    <property type="evidence" value="ECO:0007669"/>
    <property type="project" value="TreeGrafter"/>
</dbReference>
<evidence type="ECO:0000313" key="4">
    <source>
        <dbReference type="RefSeq" id="XP_028259669.1"/>
    </source>
</evidence>
<feature type="domain" description="Ig-like" evidence="2">
    <location>
        <begin position="36"/>
        <end position="137"/>
    </location>
</feature>
<dbReference type="RefSeq" id="XP_028259669.1">
    <property type="nucleotide sequence ID" value="XM_028403868.1"/>
</dbReference>
<reference evidence="4" key="1">
    <citation type="submission" date="2025-08" db="UniProtKB">
        <authorList>
            <consortium name="RefSeq"/>
        </authorList>
    </citation>
    <scope>IDENTIFICATION</scope>
</reference>
<dbReference type="GO" id="GO:0042289">
    <property type="term" value="F:MHC class II protein binding"/>
    <property type="evidence" value="ECO:0007669"/>
    <property type="project" value="TreeGrafter"/>
</dbReference>
<dbReference type="GO" id="GO:0035723">
    <property type="term" value="P:interleukin-15-mediated signaling pathway"/>
    <property type="evidence" value="ECO:0007669"/>
    <property type="project" value="TreeGrafter"/>
</dbReference>
<dbReference type="SUPFAM" id="SSF48726">
    <property type="entry name" value="Immunoglobulin"/>
    <property type="match status" value="2"/>
</dbReference>
<feature type="domain" description="Ig-like" evidence="2">
    <location>
        <begin position="152"/>
        <end position="216"/>
    </location>
</feature>
<dbReference type="InterPro" id="IPR013783">
    <property type="entry name" value="Ig-like_fold"/>
</dbReference>
<dbReference type="GO" id="GO:1990782">
    <property type="term" value="F:protein tyrosine kinase binding"/>
    <property type="evidence" value="ECO:0007669"/>
    <property type="project" value="TreeGrafter"/>
</dbReference>
<proteinExistence type="predicted"/>
<evidence type="ECO:0000259" key="2">
    <source>
        <dbReference type="PROSITE" id="PS50835"/>
    </source>
</evidence>
<keyword evidence="3" id="KW-1185">Reference proteome</keyword>
<organism evidence="3 4">
    <name type="scientific">Parambassis ranga</name>
    <name type="common">Indian glassy fish</name>
    <dbReference type="NCBI Taxonomy" id="210632"/>
    <lineage>
        <taxon>Eukaryota</taxon>
        <taxon>Metazoa</taxon>
        <taxon>Chordata</taxon>
        <taxon>Craniata</taxon>
        <taxon>Vertebrata</taxon>
        <taxon>Euteleostomi</taxon>
        <taxon>Actinopterygii</taxon>
        <taxon>Neopterygii</taxon>
        <taxon>Teleostei</taxon>
        <taxon>Neoteleostei</taxon>
        <taxon>Acanthomorphata</taxon>
        <taxon>Ovalentaria</taxon>
        <taxon>Ambassidae</taxon>
        <taxon>Parambassis</taxon>
    </lineage>
</organism>
<keyword evidence="1" id="KW-0472">Membrane</keyword>
<dbReference type="PANTHER" id="PTHR11422">
    <property type="entry name" value="T-CELL SURFACE GLYCOPROTEIN CD4"/>
    <property type="match status" value="1"/>
</dbReference>
<sequence length="279" mass="30705">MMAVDGNVAEDFLFDVPYEDNVGATEHCALCLLVVPSLAAAQNIFSKPGQTVTLPCGSPKNNTTPATWIKDGFESEGCVAQFRDNNFANASQHPSYRGRVKLNRNKSLTMKKLTTADSGTYICETYWGGSFHNETVSLIIVHKEQNISNTTGQTVTLSCGSPKDSITDVTWIKGQVELNNRNKSLILKNVTVNDTETYQCKYYEEGEQHTEIYHLSVDPAGGDSEGRRHVGLAGVFVFVVGVVFVVVFVVVGFVVYKRHQKKKKHPPVCPDEAAVQQLV</sequence>
<evidence type="ECO:0000256" key="1">
    <source>
        <dbReference type="SAM" id="Phobius"/>
    </source>
</evidence>
<accession>A0A6P7IH61</accession>
<name>A0A6P7IH61_9TELE</name>
<dbReference type="SMART" id="SM00409">
    <property type="entry name" value="IG"/>
    <property type="match status" value="2"/>
</dbReference>
<dbReference type="InterPro" id="IPR036179">
    <property type="entry name" value="Ig-like_dom_sf"/>
</dbReference>
<dbReference type="InterPro" id="IPR007110">
    <property type="entry name" value="Ig-like_dom"/>
</dbReference>
<dbReference type="Pfam" id="PF13895">
    <property type="entry name" value="Ig_2"/>
    <property type="match status" value="1"/>
</dbReference>
<dbReference type="GO" id="GO:0042110">
    <property type="term" value="P:T cell activation"/>
    <property type="evidence" value="ECO:0007669"/>
    <property type="project" value="TreeGrafter"/>
</dbReference>
<feature type="transmembrane region" description="Helical" evidence="1">
    <location>
        <begin position="232"/>
        <end position="256"/>
    </location>
</feature>
<dbReference type="SMART" id="SM00406">
    <property type="entry name" value="IGv"/>
    <property type="match status" value="2"/>
</dbReference>
<keyword evidence="1" id="KW-0812">Transmembrane</keyword>
<dbReference type="GO" id="GO:0009897">
    <property type="term" value="C:external side of plasma membrane"/>
    <property type="evidence" value="ECO:0007669"/>
    <property type="project" value="TreeGrafter"/>
</dbReference>
<dbReference type="InParanoid" id="A0A6P7IH61"/>
<dbReference type="GeneID" id="114434550"/>
<dbReference type="InterPro" id="IPR003598">
    <property type="entry name" value="Ig_sub2"/>
</dbReference>
<dbReference type="PANTHER" id="PTHR11422:SF5">
    <property type="entry name" value="DIVERSE IMMUNOGLOBULIN DOMAIN-CONTAINING PROTEIN 1.1 ISOFORM X1-RELATED"/>
    <property type="match status" value="1"/>
</dbReference>
<protein>
    <submittedName>
        <fullName evidence="4">Protein turtle homolog B-like</fullName>
    </submittedName>
</protein>
<dbReference type="AlphaFoldDB" id="A0A6P7IH61"/>
<dbReference type="Proteomes" id="UP000515145">
    <property type="component" value="Chromosome 4"/>
</dbReference>
<dbReference type="Pfam" id="PF07686">
    <property type="entry name" value="V-set"/>
    <property type="match status" value="1"/>
</dbReference>
<dbReference type="Gene3D" id="2.60.40.10">
    <property type="entry name" value="Immunoglobulins"/>
    <property type="match status" value="2"/>
</dbReference>
<dbReference type="PROSITE" id="PS50835">
    <property type="entry name" value="IG_LIKE"/>
    <property type="match status" value="2"/>
</dbReference>
<gene>
    <name evidence="4" type="primary">LOC114434550</name>
</gene>